<protein>
    <recommendedName>
        <fullName evidence="4">DUF1269 domain-containing protein</fullName>
    </recommendedName>
</protein>
<evidence type="ECO:0000256" key="1">
    <source>
        <dbReference type="SAM" id="Phobius"/>
    </source>
</evidence>
<keyword evidence="3" id="KW-1185">Reference proteome</keyword>
<name>A0A1H6XFZ7_9DEIO</name>
<accession>A0A1H6XFZ7</accession>
<proteinExistence type="predicted"/>
<dbReference type="RefSeq" id="WP_092264173.1">
    <property type="nucleotide sequence ID" value="NZ_FNZA01000005.1"/>
</dbReference>
<dbReference type="STRING" id="856736.SAMN04488058_105199"/>
<reference evidence="3" key="1">
    <citation type="submission" date="2016-10" db="EMBL/GenBank/DDBJ databases">
        <authorList>
            <person name="Varghese N."/>
            <person name="Submissions S."/>
        </authorList>
    </citation>
    <scope>NUCLEOTIDE SEQUENCE [LARGE SCALE GENOMIC DNA]</scope>
    <source>
        <strain evidence="3">CGMCC 1.10218</strain>
    </source>
</reference>
<keyword evidence="1" id="KW-0812">Transmembrane</keyword>
<dbReference type="EMBL" id="FNZA01000005">
    <property type="protein sequence ID" value="SEJ28019.1"/>
    <property type="molecule type" value="Genomic_DNA"/>
</dbReference>
<feature type="transmembrane region" description="Helical" evidence="1">
    <location>
        <begin position="97"/>
        <end position="119"/>
    </location>
</feature>
<dbReference type="OrthoDB" id="69417at2"/>
<evidence type="ECO:0008006" key="4">
    <source>
        <dbReference type="Google" id="ProtNLM"/>
    </source>
</evidence>
<sequence>MESVVALFPEPQQARQALTTLQNRGFERERLGFALADVVAEGDIAQATGVSPEAGAPAGSGAMIKGTVYGGLIGVVSLLPIWGLLQLLPETRIYADGALMAMVLMSIGGAGLGLLFGALTGSDHGDYVKLLRQMGVPAAQAERLQQGIKSGHTLVIARDPDGNRADEALSIMRRSGAVDLKEVEGAGQLQSERLGQDGR</sequence>
<dbReference type="AlphaFoldDB" id="A0A1H6XFZ7"/>
<evidence type="ECO:0000313" key="2">
    <source>
        <dbReference type="EMBL" id="SEJ28019.1"/>
    </source>
</evidence>
<gene>
    <name evidence="2" type="ORF">SAMN04488058_105199</name>
</gene>
<feature type="transmembrane region" description="Helical" evidence="1">
    <location>
        <begin position="67"/>
        <end position="85"/>
    </location>
</feature>
<keyword evidence="1" id="KW-1133">Transmembrane helix</keyword>
<dbReference type="Proteomes" id="UP000199223">
    <property type="component" value="Unassembled WGS sequence"/>
</dbReference>
<keyword evidence="1" id="KW-0472">Membrane</keyword>
<organism evidence="2 3">
    <name type="scientific">Deinococcus reticulitermitis</name>
    <dbReference type="NCBI Taxonomy" id="856736"/>
    <lineage>
        <taxon>Bacteria</taxon>
        <taxon>Thermotogati</taxon>
        <taxon>Deinococcota</taxon>
        <taxon>Deinococci</taxon>
        <taxon>Deinococcales</taxon>
        <taxon>Deinococcaceae</taxon>
        <taxon>Deinococcus</taxon>
    </lineage>
</organism>
<evidence type="ECO:0000313" key="3">
    <source>
        <dbReference type="Proteomes" id="UP000199223"/>
    </source>
</evidence>